<dbReference type="PANTHER" id="PTHR35983:SF1">
    <property type="entry name" value="UPF0166 PROTEIN TM_0021"/>
    <property type="match status" value="1"/>
</dbReference>
<dbReference type="PATRIC" id="fig|1423802.4.peg.897"/>
<dbReference type="RefSeq" id="WP_056978667.1">
    <property type="nucleotide sequence ID" value="NZ_AYZR01000009.1"/>
</dbReference>
<dbReference type="PANTHER" id="PTHR35983">
    <property type="entry name" value="UPF0166 PROTEIN TM_0021"/>
    <property type="match status" value="1"/>
</dbReference>
<dbReference type="EMBL" id="AYZR01000009">
    <property type="protein sequence ID" value="KRM93219.1"/>
    <property type="molecule type" value="Genomic_DNA"/>
</dbReference>
<dbReference type="Pfam" id="PF02641">
    <property type="entry name" value="DUF190"/>
    <property type="match status" value="2"/>
</dbReference>
<dbReference type="InterPro" id="IPR003793">
    <property type="entry name" value="UPF0166"/>
</dbReference>
<keyword evidence="3" id="KW-1185">Reference proteome</keyword>
<reference evidence="2 3" key="1">
    <citation type="journal article" date="2015" name="Genome Announc.">
        <title>Expanding the biotechnology potential of lactobacilli through comparative genomics of 213 strains and associated genera.</title>
        <authorList>
            <person name="Sun Z."/>
            <person name="Harris H.M."/>
            <person name="McCann A."/>
            <person name="Guo C."/>
            <person name="Argimon S."/>
            <person name="Zhang W."/>
            <person name="Yang X."/>
            <person name="Jeffery I.B."/>
            <person name="Cooney J.C."/>
            <person name="Kagawa T.F."/>
            <person name="Liu W."/>
            <person name="Song Y."/>
            <person name="Salvetti E."/>
            <person name="Wrobel A."/>
            <person name="Rasinkangas P."/>
            <person name="Parkhill J."/>
            <person name="Rea M.C."/>
            <person name="O'Sullivan O."/>
            <person name="Ritari J."/>
            <person name="Douillard F.P."/>
            <person name="Paul Ross R."/>
            <person name="Yang R."/>
            <person name="Briner A.E."/>
            <person name="Felis G.E."/>
            <person name="de Vos W.M."/>
            <person name="Barrangou R."/>
            <person name="Klaenhammer T.R."/>
            <person name="Caufield P.W."/>
            <person name="Cui Y."/>
            <person name="Zhang H."/>
            <person name="O'Toole P.W."/>
        </authorList>
    </citation>
    <scope>NUCLEOTIDE SEQUENCE [LARGE SCALE GENOMIC DNA]</scope>
    <source>
        <strain evidence="2 3">DSM 24302</strain>
    </source>
</reference>
<sequence length="218" mass="24358">MANRTLLRVLVPEMSHNQTGNVATLIQRYLWQKQVAGLTVRRSLTGLADYTARQDNVLEDSAFNNDPLILEAVLPNEQLVQVLPTIKSMVERGEVTTIPEEADDKLKNNLSDYMNVKIFMKNVKQSDGKADLDVVLNTLQEAGIDWVSVTKGIKGFGKEHKQYSPKFSFSKNVPVVIDIFMTEQQAQTLLPKLETAVTEGVVFKTSASLVIKNEGEKH</sequence>
<gene>
    <name evidence="2" type="ORF">FC56_GL000884</name>
</gene>
<protein>
    <submittedName>
        <fullName evidence="2">Uncharacterized protein</fullName>
    </submittedName>
</protein>
<evidence type="ECO:0000313" key="2">
    <source>
        <dbReference type="EMBL" id="KRM93219.1"/>
    </source>
</evidence>
<name>A0A0R2D102_9LACO</name>
<dbReference type="SUPFAM" id="SSF54913">
    <property type="entry name" value="GlnB-like"/>
    <property type="match status" value="2"/>
</dbReference>
<comment type="caution">
    <text evidence="2">The sequence shown here is derived from an EMBL/GenBank/DDBJ whole genome shotgun (WGS) entry which is preliminary data.</text>
</comment>
<accession>A0A0R2D102</accession>
<dbReference type="InterPro" id="IPR011322">
    <property type="entry name" value="N-reg_PII-like_a/b"/>
</dbReference>
<organism evidence="2 3">
    <name type="scientific">Lentilactobacillus senioris DSM 24302 = JCM 17472</name>
    <dbReference type="NCBI Taxonomy" id="1423802"/>
    <lineage>
        <taxon>Bacteria</taxon>
        <taxon>Bacillati</taxon>
        <taxon>Bacillota</taxon>
        <taxon>Bacilli</taxon>
        <taxon>Lactobacillales</taxon>
        <taxon>Lactobacillaceae</taxon>
        <taxon>Lentilactobacillus</taxon>
    </lineage>
</organism>
<evidence type="ECO:0000313" key="3">
    <source>
        <dbReference type="Proteomes" id="UP000051256"/>
    </source>
</evidence>
<dbReference type="Proteomes" id="UP000051256">
    <property type="component" value="Unassembled WGS sequence"/>
</dbReference>
<dbReference type="InterPro" id="IPR015867">
    <property type="entry name" value="N-reg_PII/ATP_PRibTrfase_C"/>
</dbReference>
<comment type="similarity">
    <text evidence="1">Belongs to the UPF0166 family.</text>
</comment>
<dbReference type="Gene3D" id="3.30.70.120">
    <property type="match status" value="2"/>
</dbReference>
<proteinExistence type="inferred from homology"/>
<evidence type="ECO:0000256" key="1">
    <source>
        <dbReference type="ARBA" id="ARBA00010554"/>
    </source>
</evidence>
<dbReference type="AlphaFoldDB" id="A0A0R2D102"/>
<dbReference type="STRING" id="1423802.FC56_GL000884"/>